<sequence>MGGTVSSPPRRDDGPQSPPLAPGRSHWDRLPPELQGMVLEHNTLFGRFLRGELRRVEIHRLRDEDRRQLWEQALKADWPGNVATLPWISKDSDAFLSIRSRGMLARIRAADRTEALMLYRVALRQGWHDLLDRPELALAAAAREGAVGLLEELAVTRQVAAATPELAVWAARGGQLAAARWVHEHTEGEAWPFAVMQAAAGCGSLELVAWVAEQHPECFGAAAVVDAAAGGHLGVVDWFVDRGCGEHALDAARQAIQRGHVGVVALLLQAHAQQVEALTAADAARAASPLVLEYLHDRGLLRKRRELLDLLVSSGNGECVRWACETFGFKATQRMLQVAAEKNYVDLAAWLLQQPQIRVRKDEVTAALTNRSLEVFGLFLEHSDESRSLASSKADELMTIPILFWFLEFHPDLITQRTLETAVEMHHVYVFHWLIKSRQSSLDLAKAREFAASKRRESFVTAIDATMMRQAELPK</sequence>
<dbReference type="SUPFAM" id="SSF48403">
    <property type="entry name" value="Ankyrin repeat"/>
    <property type="match status" value="1"/>
</dbReference>
<evidence type="ECO:0000313" key="3">
    <source>
        <dbReference type="Proteomes" id="UP001527925"/>
    </source>
</evidence>
<dbReference type="InterPro" id="IPR036770">
    <property type="entry name" value="Ankyrin_rpt-contain_sf"/>
</dbReference>
<feature type="region of interest" description="Disordered" evidence="1">
    <location>
        <begin position="1"/>
        <end position="27"/>
    </location>
</feature>
<name>A0ABR4MZL7_9FUNG</name>
<proteinExistence type="predicted"/>
<evidence type="ECO:0000256" key="1">
    <source>
        <dbReference type="SAM" id="MobiDB-lite"/>
    </source>
</evidence>
<comment type="caution">
    <text evidence="2">The sequence shown here is derived from an EMBL/GenBank/DDBJ whole genome shotgun (WGS) entry which is preliminary data.</text>
</comment>
<evidence type="ECO:0008006" key="4">
    <source>
        <dbReference type="Google" id="ProtNLM"/>
    </source>
</evidence>
<dbReference type="InterPro" id="IPR052050">
    <property type="entry name" value="SecEffector_AnkRepeat"/>
</dbReference>
<gene>
    <name evidence="2" type="ORF">HK105_207807</name>
</gene>
<evidence type="ECO:0000313" key="2">
    <source>
        <dbReference type="EMBL" id="KAL2912699.1"/>
    </source>
</evidence>
<dbReference type="EMBL" id="JADGIZ020000059">
    <property type="protein sequence ID" value="KAL2912699.1"/>
    <property type="molecule type" value="Genomic_DNA"/>
</dbReference>
<dbReference type="PANTHER" id="PTHR46586">
    <property type="entry name" value="ANKYRIN REPEAT-CONTAINING PROTEIN"/>
    <property type="match status" value="1"/>
</dbReference>
<reference evidence="2 3" key="1">
    <citation type="submission" date="2023-09" db="EMBL/GenBank/DDBJ databases">
        <title>Pangenome analysis of Batrachochytrium dendrobatidis and related Chytrids.</title>
        <authorList>
            <person name="Yacoub M.N."/>
            <person name="Stajich J.E."/>
            <person name="James T.Y."/>
        </authorList>
    </citation>
    <scope>NUCLEOTIDE SEQUENCE [LARGE SCALE GENOMIC DNA]</scope>
    <source>
        <strain evidence="2 3">JEL0888</strain>
    </source>
</reference>
<keyword evidence="3" id="KW-1185">Reference proteome</keyword>
<dbReference type="PANTHER" id="PTHR46586:SF3">
    <property type="entry name" value="ANKYRIN REPEAT-CONTAINING PROTEIN"/>
    <property type="match status" value="1"/>
</dbReference>
<dbReference type="Proteomes" id="UP001527925">
    <property type="component" value="Unassembled WGS sequence"/>
</dbReference>
<organism evidence="2 3">
    <name type="scientific">Polyrhizophydium stewartii</name>
    <dbReference type="NCBI Taxonomy" id="2732419"/>
    <lineage>
        <taxon>Eukaryota</taxon>
        <taxon>Fungi</taxon>
        <taxon>Fungi incertae sedis</taxon>
        <taxon>Chytridiomycota</taxon>
        <taxon>Chytridiomycota incertae sedis</taxon>
        <taxon>Chytridiomycetes</taxon>
        <taxon>Rhizophydiales</taxon>
        <taxon>Rhizophydiales incertae sedis</taxon>
        <taxon>Polyrhizophydium</taxon>
    </lineage>
</organism>
<accession>A0ABR4MZL7</accession>
<protein>
    <recommendedName>
        <fullName evidence="4">Ankyrin repeat protein</fullName>
    </recommendedName>
</protein>
<dbReference type="Gene3D" id="1.25.40.20">
    <property type="entry name" value="Ankyrin repeat-containing domain"/>
    <property type="match status" value="1"/>
</dbReference>